<proteinExistence type="predicted"/>
<reference evidence="2 3" key="1">
    <citation type="journal article" date="2023" name="Plants (Basel)">
        <title>Bridging the Gap: Combining Genomics and Transcriptomics Approaches to Understand Stylosanthes scabra, an Orphan Legume from the Brazilian Caatinga.</title>
        <authorList>
            <person name="Ferreira-Neto J.R.C."/>
            <person name="da Silva M.D."/>
            <person name="Binneck E."/>
            <person name="de Melo N.F."/>
            <person name="da Silva R.H."/>
            <person name="de Melo A.L.T.M."/>
            <person name="Pandolfi V."/>
            <person name="Bustamante F.O."/>
            <person name="Brasileiro-Vidal A.C."/>
            <person name="Benko-Iseppon A.M."/>
        </authorList>
    </citation>
    <scope>NUCLEOTIDE SEQUENCE [LARGE SCALE GENOMIC DNA]</scope>
    <source>
        <tissue evidence="2">Leaves</tissue>
    </source>
</reference>
<protein>
    <recommendedName>
        <fullName evidence="4">Zinc finger GRF-type domain-containing protein</fullName>
    </recommendedName>
</protein>
<dbReference type="Proteomes" id="UP001341840">
    <property type="component" value="Unassembled WGS sequence"/>
</dbReference>
<dbReference type="EMBL" id="JASCZI010243366">
    <property type="protein sequence ID" value="MED6213103.1"/>
    <property type="molecule type" value="Genomic_DNA"/>
</dbReference>
<sequence length="73" mass="8293">MASRSSNSRASRCSHPSSESNTLLCEHGIKPVLRVSHTKENPGRRFWGCANYQTRYMKKKKLRRSSSGRRLGA</sequence>
<comment type="caution">
    <text evidence="2">The sequence shown here is derived from an EMBL/GenBank/DDBJ whole genome shotgun (WGS) entry which is preliminary data.</text>
</comment>
<feature type="region of interest" description="Disordered" evidence="1">
    <location>
        <begin position="1"/>
        <end position="22"/>
    </location>
</feature>
<evidence type="ECO:0000313" key="2">
    <source>
        <dbReference type="EMBL" id="MED6213103.1"/>
    </source>
</evidence>
<name>A0ABU6YVK5_9FABA</name>
<organism evidence="2 3">
    <name type="scientific">Stylosanthes scabra</name>
    <dbReference type="NCBI Taxonomy" id="79078"/>
    <lineage>
        <taxon>Eukaryota</taxon>
        <taxon>Viridiplantae</taxon>
        <taxon>Streptophyta</taxon>
        <taxon>Embryophyta</taxon>
        <taxon>Tracheophyta</taxon>
        <taxon>Spermatophyta</taxon>
        <taxon>Magnoliopsida</taxon>
        <taxon>eudicotyledons</taxon>
        <taxon>Gunneridae</taxon>
        <taxon>Pentapetalae</taxon>
        <taxon>rosids</taxon>
        <taxon>fabids</taxon>
        <taxon>Fabales</taxon>
        <taxon>Fabaceae</taxon>
        <taxon>Papilionoideae</taxon>
        <taxon>50 kb inversion clade</taxon>
        <taxon>dalbergioids sensu lato</taxon>
        <taxon>Dalbergieae</taxon>
        <taxon>Pterocarpus clade</taxon>
        <taxon>Stylosanthes</taxon>
    </lineage>
</organism>
<evidence type="ECO:0000313" key="3">
    <source>
        <dbReference type="Proteomes" id="UP001341840"/>
    </source>
</evidence>
<accession>A0ABU6YVK5</accession>
<keyword evidence="3" id="KW-1185">Reference proteome</keyword>
<feature type="compositionally biased region" description="Low complexity" evidence="1">
    <location>
        <begin position="1"/>
        <end position="20"/>
    </location>
</feature>
<gene>
    <name evidence="2" type="ORF">PIB30_089985</name>
</gene>
<evidence type="ECO:0000256" key="1">
    <source>
        <dbReference type="SAM" id="MobiDB-lite"/>
    </source>
</evidence>
<evidence type="ECO:0008006" key="4">
    <source>
        <dbReference type="Google" id="ProtNLM"/>
    </source>
</evidence>